<gene>
    <name evidence="2" type="ORF">BU23DRAFT_73875</name>
</gene>
<evidence type="ECO:0000256" key="1">
    <source>
        <dbReference type="SAM" id="Phobius"/>
    </source>
</evidence>
<protein>
    <submittedName>
        <fullName evidence="2">Uncharacterized protein</fullName>
    </submittedName>
</protein>
<keyword evidence="1" id="KW-1133">Transmembrane helix</keyword>
<keyword evidence="1" id="KW-0812">Transmembrane</keyword>
<keyword evidence="1" id="KW-0472">Membrane</keyword>
<dbReference type="Proteomes" id="UP000800036">
    <property type="component" value="Unassembled WGS sequence"/>
</dbReference>
<dbReference type="AlphaFoldDB" id="A0A6A5VHW7"/>
<accession>A0A6A5VHW7</accession>
<keyword evidence="3" id="KW-1185">Reference proteome</keyword>
<name>A0A6A5VHW7_9PLEO</name>
<organism evidence="2 3">
    <name type="scientific">Bimuria novae-zelandiae CBS 107.79</name>
    <dbReference type="NCBI Taxonomy" id="1447943"/>
    <lineage>
        <taxon>Eukaryota</taxon>
        <taxon>Fungi</taxon>
        <taxon>Dikarya</taxon>
        <taxon>Ascomycota</taxon>
        <taxon>Pezizomycotina</taxon>
        <taxon>Dothideomycetes</taxon>
        <taxon>Pleosporomycetidae</taxon>
        <taxon>Pleosporales</taxon>
        <taxon>Massarineae</taxon>
        <taxon>Didymosphaeriaceae</taxon>
        <taxon>Bimuria</taxon>
    </lineage>
</organism>
<evidence type="ECO:0000313" key="3">
    <source>
        <dbReference type="Proteomes" id="UP000800036"/>
    </source>
</evidence>
<reference evidence="2" key="1">
    <citation type="journal article" date="2020" name="Stud. Mycol.">
        <title>101 Dothideomycetes genomes: a test case for predicting lifestyles and emergence of pathogens.</title>
        <authorList>
            <person name="Haridas S."/>
            <person name="Albert R."/>
            <person name="Binder M."/>
            <person name="Bloem J."/>
            <person name="Labutti K."/>
            <person name="Salamov A."/>
            <person name="Andreopoulos B."/>
            <person name="Baker S."/>
            <person name="Barry K."/>
            <person name="Bills G."/>
            <person name="Bluhm B."/>
            <person name="Cannon C."/>
            <person name="Castanera R."/>
            <person name="Culley D."/>
            <person name="Daum C."/>
            <person name="Ezra D."/>
            <person name="Gonzalez J."/>
            <person name="Henrissat B."/>
            <person name="Kuo A."/>
            <person name="Liang C."/>
            <person name="Lipzen A."/>
            <person name="Lutzoni F."/>
            <person name="Magnuson J."/>
            <person name="Mondo S."/>
            <person name="Nolan M."/>
            <person name="Ohm R."/>
            <person name="Pangilinan J."/>
            <person name="Park H.-J."/>
            <person name="Ramirez L."/>
            <person name="Alfaro M."/>
            <person name="Sun H."/>
            <person name="Tritt A."/>
            <person name="Yoshinaga Y."/>
            <person name="Zwiers L.-H."/>
            <person name="Turgeon B."/>
            <person name="Goodwin S."/>
            <person name="Spatafora J."/>
            <person name="Crous P."/>
            <person name="Grigoriev I."/>
        </authorList>
    </citation>
    <scope>NUCLEOTIDE SEQUENCE</scope>
    <source>
        <strain evidence="2">CBS 107.79</strain>
    </source>
</reference>
<sequence>MSKVLSEIKQALLDNVSPGSTHDGKLVDSSFSPSLRDAHGSVLVTLMLDMVIVLWPGSVCHVLRTSL</sequence>
<feature type="transmembrane region" description="Helical" evidence="1">
    <location>
        <begin position="42"/>
        <end position="63"/>
    </location>
</feature>
<evidence type="ECO:0000313" key="2">
    <source>
        <dbReference type="EMBL" id="KAF1975442.1"/>
    </source>
</evidence>
<dbReference type="EMBL" id="ML976670">
    <property type="protein sequence ID" value="KAF1975442.1"/>
    <property type="molecule type" value="Genomic_DNA"/>
</dbReference>
<proteinExistence type="predicted"/>